<organism evidence="7 8">
    <name type="scientific">Trichophyton interdigitale</name>
    <dbReference type="NCBI Taxonomy" id="101480"/>
    <lineage>
        <taxon>Eukaryota</taxon>
        <taxon>Fungi</taxon>
        <taxon>Dikarya</taxon>
        <taxon>Ascomycota</taxon>
        <taxon>Pezizomycotina</taxon>
        <taxon>Eurotiomycetes</taxon>
        <taxon>Eurotiomycetidae</taxon>
        <taxon>Onygenales</taxon>
        <taxon>Arthrodermataceae</taxon>
        <taxon>Trichophyton</taxon>
    </lineage>
</organism>
<feature type="compositionally biased region" description="Low complexity" evidence="4">
    <location>
        <begin position="736"/>
        <end position="758"/>
    </location>
</feature>
<dbReference type="InterPro" id="IPR003959">
    <property type="entry name" value="ATPase_AAA_core"/>
</dbReference>
<dbReference type="Pfam" id="PF07724">
    <property type="entry name" value="AAA_2"/>
    <property type="match status" value="1"/>
</dbReference>
<gene>
    <name evidence="7" type="ORF">GY632_2706</name>
</gene>
<dbReference type="AlphaFoldDB" id="A0A9P5CXL1"/>
<protein>
    <recommendedName>
        <fullName evidence="9">ATP-dependent Clp protease ATP-binding subunit ClpX</fullName>
    </recommendedName>
</protein>
<dbReference type="GO" id="GO:0051603">
    <property type="term" value="P:proteolysis involved in protein catabolic process"/>
    <property type="evidence" value="ECO:0007669"/>
    <property type="project" value="TreeGrafter"/>
</dbReference>
<feature type="region of interest" description="Disordered" evidence="4">
    <location>
        <begin position="728"/>
        <end position="758"/>
    </location>
</feature>
<feature type="domain" description="AAA+ ATPase" evidence="5">
    <location>
        <begin position="618"/>
        <end position="802"/>
    </location>
</feature>
<comment type="caution">
    <text evidence="7">The sequence shown here is derived from an EMBL/GenBank/DDBJ whole genome shotgun (WGS) entry which is preliminary data.</text>
</comment>
<dbReference type="PANTHER" id="PTHR48102">
    <property type="entry name" value="ATP-DEPENDENT CLP PROTEASE ATP-BINDING SUBUNIT CLPX-LIKE, MITOCHONDRIAL-RELATED"/>
    <property type="match status" value="1"/>
</dbReference>
<dbReference type="GO" id="GO:0005759">
    <property type="term" value="C:mitochondrial matrix"/>
    <property type="evidence" value="ECO:0007669"/>
    <property type="project" value="TreeGrafter"/>
</dbReference>
<keyword evidence="3" id="KW-0175">Coiled coil</keyword>
<evidence type="ECO:0000313" key="7">
    <source>
        <dbReference type="EMBL" id="KAF3896634.1"/>
    </source>
</evidence>
<keyword evidence="1" id="KW-0547">Nucleotide-binding</keyword>
<evidence type="ECO:0000256" key="2">
    <source>
        <dbReference type="ARBA" id="ARBA00022840"/>
    </source>
</evidence>
<accession>A0A9P5CXL1</accession>
<dbReference type="Proteomes" id="UP000749309">
    <property type="component" value="Unassembled WGS sequence"/>
</dbReference>
<feature type="region of interest" description="Disordered" evidence="4">
    <location>
        <begin position="999"/>
        <end position="1040"/>
    </location>
</feature>
<dbReference type="PANTHER" id="PTHR48102:SF7">
    <property type="entry name" value="ATP-DEPENDENT CLP PROTEASE ATP-BINDING SUBUNIT CLPX-LIKE, MITOCHONDRIAL"/>
    <property type="match status" value="1"/>
</dbReference>
<evidence type="ECO:0000313" key="8">
    <source>
        <dbReference type="Proteomes" id="UP000749309"/>
    </source>
</evidence>
<feature type="domain" description="Clp ATPase C-terminal" evidence="6">
    <location>
        <begin position="887"/>
        <end position="981"/>
    </location>
</feature>
<dbReference type="InterPro" id="IPR019489">
    <property type="entry name" value="Clp_ATPase_C"/>
</dbReference>
<dbReference type="InterPro" id="IPR050052">
    <property type="entry name" value="ATP-dep_Clp_protease_ClpX"/>
</dbReference>
<dbReference type="SUPFAM" id="SSF52540">
    <property type="entry name" value="P-loop containing nucleoside triphosphate hydrolases"/>
    <property type="match status" value="1"/>
</dbReference>
<evidence type="ECO:0008006" key="9">
    <source>
        <dbReference type="Google" id="ProtNLM"/>
    </source>
</evidence>
<dbReference type="InterPro" id="IPR027417">
    <property type="entry name" value="P-loop_NTPase"/>
</dbReference>
<dbReference type="InterPro" id="IPR003593">
    <property type="entry name" value="AAA+_ATPase"/>
</dbReference>
<evidence type="ECO:0000256" key="3">
    <source>
        <dbReference type="SAM" id="Coils"/>
    </source>
</evidence>
<dbReference type="Gene3D" id="1.10.8.60">
    <property type="match status" value="1"/>
</dbReference>
<evidence type="ECO:0000256" key="1">
    <source>
        <dbReference type="ARBA" id="ARBA00022741"/>
    </source>
</evidence>
<evidence type="ECO:0000259" key="5">
    <source>
        <dbReference type="SMART" id="SM00382"/>
    </source>
</evidence>
<proteinExistence type="predicted"/>
<sequence length="1040" mass="115462">MIPPSSKSDWRMRAAALGPQFQAIHDLDSLKSGSKIGEEQFLALRVYWAPAKTVGQIDPKSDYGLTISEAAYNLAKMTNWRDYCDAVEGGLGNDLKFGRFDLLWSFQKQVQQIYKPVRESDKISSPISSRTRLGVALRQKTDQPSSSKNPFSGMGHSASPGKMFKPSSKFDQYPLPHPSQVPSTPSKGKSVAHGAGTPETPFSVSMVLENEYDTPSFPQSMDIDDLSPAATSEDYQFPPADDEQTVNTALILALNAVCLSRQRLVDFPWSLERKAFIFKTASKKLYEARTDGHLRFNRGGKDISLAILEVKAGIRTNTWPQAQESAQMAAWIHAEPDVGPPENGKYRRLMISQDRHEVWIIIAEYTRDYVKYLRGEKYDDDTFMIMREFGPFNPESKGHLLLLGACLQAFTLRLMEKASGNEPFRWPQHMRFLHTYMSILLRRETMALTTSTAHSRGRFSYLALHSARRSFSVSAAKSTQFHRSDFTNQPYTNSYETGIPTPGPLGSTPSFGVPRVTPKVLKQHLDNFVVGQDRAKRVLSVAVYNHYQRVQELQRRLEEHEELLAQRARRESMESHPVEDEFPGQQRTIHLSAPRRYYDDNLPSEQDPLIDSSINMLEKSNILLLGPSGVGKTLMAKTLARVLSVPFSMSDCTPFTQAGYIGEDADVCVHRLLAAANYDVEQAERGIICLDEIDKIATAKVSHGKDVSGEGVQQALLKIIEGTTIQIQAKPERNASRPSAGGSGSSSGTSYNPTSGPSGKAEVYNIRTDNILFIFSGAFVGLQKVIMDRISRGSIGFGQPIRASSFQNDSMQTKNNAPIPILPGSHEEALYKKYLPFFTPTQTPTAPDEEPVYFNPLDLVTPSDLQAYGFIPELIGRIPITSALSPLSHSLLLRILTEPRNSLVNQYTTLFALSGIELRFTTAALHKVAANAFAMSTGARALRTEMESILADAMFEAPGSSVKFVLVTEAVAARKEKAVYLSRGQSGKFHALISAEEGEWEERMKRERGDTSKEGRARNQPHSFEEWRSRSTAGSVAGAS</sequence>
<dbReference type="Gene3D" id="3.40.50.300">
    <property type="entry name" value="P-loop containing nucleotide triphosphate hydrolases"/>
    <property type="match status" value="1"/>
</dbReference>
<evidence type="ECO:0000259" key="6">
    <source>
        <dbReference type="SMART" id="SM01086"/>
    </source>
</evidence>
<reference evidence="7" key="1">
    <citation type="submission" date="2020-03" db="EMBL/GenBank/DDBJ databases">
        <title>Whole Genome Sequence of Trichophyton interdigitale from India.</title>
        <authorList>
            <person name="Kumar P."/>
        </authorList>
    </citation>
    <scope>NUCLEOTIDE SEQUENCE</scope>
    <source>
        <strain evidence="7">UCMS-IGIB-CI14</strain>
    </source>
</reference>
<feature type="region of interest" description="Disordered" evidence="4">
    <location>
        <begin position="117"/>
        <end position="200"/>
    </location>
</feature>
<dbReference type="SMART" id="SM00382">
    <property type="entry name" value="AAA"/>
    <property type="match status" value="1"/>
</dbReference>
<feature type="coiled-coil region" evidence="3">
    <location>
        <begin position="543"/>
        <end position="570"/>
    </location>
</feature>
<dbReference type="GO" id="GO:0005524">
    <property type="term" value="F:ATP binding"/>
    <property type="evidence" value="ECO:0007669"/>
    <property type="project" value="UniProtKB-KW"/>
</dbReference>
<evidence type="ECO:0000256" key="4">
    <source>
        <dbReference type="SAM" id="MobiDB-lite"/>
    </source>
</evidence>
<dbReference type="EMBL" id="JAAQVJ010000067">
    <property type="protein sequence ID" value="KAF3896634.1"/>
    <property type="molecule type" value="Genomic_DNA"/>
</dbReference>
<keyword evidence="2" id="KW-0067">ATP-binding</keyword>
<dbReference type="Pfam" id="PF10431">
    <property type="entry name" value="ClpB_D2-small"/>
    <property type="match status" value="1"/>
</dbReference>
<dbReference type="GO" id="GO:0016887">
    <property type="term" value="F:ATP hydrolysis activity"/>
    <property type="evidence" value="ECO:0007669"/>
    <property type="project" value="InterPro"/>
</dbReference>
<dbReference type="FunFam" id="1.10.8.60:FF:000138">
    <property type="entry name" value="ATP-dependent Clp protease ATP-binding subunit ClpX"/>
    <property type="match status" value="1"/>
</dbReference>
<dbReference type="SMART" id="SM01086">
    <property type="entry name" value="ClpB_D2-small"/>
    <property type="match status" value="1"/>
</dbReference>
<feature type="compositionally biased region" description="Basic and acidic residues" evidence="4">
    <location>
        <begin position="1001"/>
        <end position="1029"/>
    </location>
</feature>
<name>A0A9P5CXL1_9EURO</name>